<gene>
    <name evidence="4" type="ORF">FJQ55_14275</name>
</gene>
<dbReference type="InterPro" id="IPR027385">
    <property type="entry name" value="Beta-barrel_OMP"/>
</dbReference>
<organism evidence="4 5">
    <name type="scientific">Rhizobium glycinendophyticum</name>
    <dbReference type="NCBI Taxonomy" id="2589807"/>
    <lineage>
        <taxon>Bacteria</taxon>
        <taxon>Pseudomonadati</taxon>
        <taxon>Pseudomonadota</taxon>
        <taxon>Alphaproteobacteria</taxon>
        <taxon>Hyphomicrobiales</taxon>
        <taxon>Rhizobiaceae</taxon>
        <taxon>Rhizobium/Agrobacterium group</taxon>
        <taxon>Rhizobium</taxon>
    </lineage>
</organism>
<dbReference type="AlphaFoldDB" id="A0A504UDT3"/>
<dbReference type="SUPFAM" id="SSF56925">
    <property type="entry name" value="OMPA-like"/>
    <property type="match status" value="1"/>
</dbReference>
<evidence type="ECO:0000313" key="5">
    <source>
        <dbReference type="Proteomes" id="UP000316429"/>
    </source>
</evidence>
<protein>
    <submittedName>
        <fullName evidence="4">Porin family protein</fullName>
    </submittedName>
</protein>
<proteinExistence type="predicted"/>
<keyword evidence="5" id="KW-1185">Reference proteome</keyword>
<evidence type="ECO:0000313" key="4">
    <source>
        <dbReference type="EMBL" id="TPP11907.1"/>
    </source>
</evidence>
<dbReference type="EMBL" id="VFYP01000001">
    <property type="protein sequence ID" value="TPP11907.1"/>
    <property type="molecule type" value="Genomic_DNA"/>
</dbReference>
<evidence type="ECO:0000259" key="3">
    <source>
        <dbReference type="Pfam" id="PF13505"/>
    </source>
</evidence>
<dbReference type="Pfam" id="PF13505">
    <property type="entry name" value="OMP_b-brl"/>
    <property type="match status" value="1"/>
</dbReference>
<feature type="domain" description="Outer membrane protein beta-barrel" evidence="3">
    <location>
        <begin position="22"/>
        <end position="264"/>
    </location>
</feature>
<dbReference type="Gene3D" id="2.40.160.20">
    <property type="match status" value="1"/>
</dbReference>
<dbReference type="OrthoDB" id="5643626at2"/>
<evidence type="ECO:0000256" key="1">
    <source>
        <dbReference type="ARBA" id="ARBA00022729"/>
    </source>
</evidence>
<reference evidence="4 5" key="1">
    <citation type="submission" date="2019-06" db="EMBL/GenBank/DDBJ databases">
        <title>Rhizobium sp. CL12 isolated from roots of soybean.</title>
        <authorList>
            <person name="Wang C."/>
        </authorList>
    </citation>
    <scope>NUCLEOTIDE SEQUENCE [LARGE SCALE GENOMIC DNA]</scope>
    <source>
        <strain evidence="4 5">CL12</strain>
    </source>
</reference>
<evidence type="ECO:0000256" key="2">
    <source>
        <dbReference type="SAM" id="SignalP"/>
    </source>
</evidence>
<dbReference type="InterPro" id="IPR011250">
    <property type="entry name" value="OMP/PagP_B-barrel"/>
</dbReference>
<sequence>MTKMILAVAAVAMLASSAAHSADLYQPEPQPQPYIDAPEVTVSEASGWYLRGDLGYSFNKLRGAQFFQGSNADLSDFTTASIKDNFTVGGGVGYQVNSYLRTDLTFDYMFKSDFKGSTSGTCGDGVGNPFVACSSSDVAAMRAYTLMANAYVDLGSYAYFTPYIGAGIGGSYVKWDKLRNTICDDPYAAGCYSEEHEGKGSWRFAYQLMAGASIDVTCNVKADVGYRFRHTLGGDMFGYASNGGPGYDKGFYSHDIHAGARYIFGGCEQPVAYEPPPQPIVYK</sequence>
<feature type="chain" id="PRO_5021499564" evidence="2">
    <location>
        <begin position="22"/>
        <end position="283"/>
    </location>
</feature>
<dbReference type="RefSeq" id="WP_140828866.1">
    <property type="nucleotide sequence ID" value="NZ_VFYP01000001.1"/>
</dbReference>
<comment type="caution">
    <text evidence="4">The sequence shown here is derived from an EMBL/GenBank/DDBJ whole genome shotgun (WGS) entry which is preliminary data.</text>
</comment>
<name>A0A504UDT3_9HYPH</name>
<dbReference type="Proteomes" id="UP000316429">
    <property type="component" value="Unassembled WGS sequence"/>
</dbReference>
<feature type="signal peptide" evidence="2">
    <location>
        <begin position="1"/>
        <end position="21"/>
    </location>
</feature>
<accession>A0A504UDT3</accession>
<keyword evidence="1 2" id="KW-0732">Signal</keyword>